<feature type="region of interest" description="Disordered" evidence="1">
    <location>
        <begin position="1"/>
        <end position="167"/>
    </location>
</feature>
<feature type="region of interest" description="Disordered" evidence="1">
    <location>
        <begin position="195"/>
        <end position="219"/>
    </location>
</feature>
<accession>A0A9P6A5T5</accession>
<name>A0A9P6A5T5_PLEER</name>
<dbReference type="AlphaFoldDB" id="A0A9P6A5T5"/>
<keyword evidence="3" id="KW-1185">Reference proteome</keyword>
<organism evidence="2 3">
    <name type="scientific">Pleurotus eryngii</name>
    <name type="common">Boletus of the steppes</name>
    <dbReference type="NCBI Taxonomy" id="5323"/>
    <lineage>
        <taxon>Eukaryota</taxon>
        <taxon>Fungi</taxon>
        <taxon>Dikarya</taxon>
        <taxon>Basidiomycota</taxon>
        <taxon>Agaricomycotina</taxon>
        <taxon>Agaricomycetes</taxon>
        <taxon>Agaricomycetidae</taxon>
        <taxon>Agaricales</taxon>
        <taxon>Pleurotineae</taxon>
        <taxon>Pleurotaceae</taxon>
        <taxon>Pleurotus</taxon>
    </lineage>
</organism>
<dbReference type="EMBL" id="MU154531">
    <property type="protein sequence ID" value="KAF9499513.1"/>
    <property type="molecule type" value="Genomic_DNA"/>
</dbReference>
<dbReference type="Proteomes" id="UP000807025">
    <property type="component" value="Unassembled WGS sequence"/>
</dbReference>
<evidence type="ECO:0000313" key="2">
    <source>
        <dbReference type="EMBL" id="KAF9499513.1"/>
    </source>
</evidence>
<proteinExistence type="predicted"/>
<gene>
    <name evidence="2" type="ORF">BDN71DRAFT_120198</name>
</gene>
<evidence type="ECO:0000313" key="3">
    <source>
        <dbReference type="Proteomes" id="UP000807025"/>
    </source>
</evidence>
<sequence>MPKIQPKITSTFVSWKPLPPSSGSCLSAATEKTILTPAPPSNALIDSLAPAPTKTKWPSPGRRSASGIRPQPSGASKENSHSELKPNLPQETSAPRGKRLVSKPDSATKSRRLPTNSHLSPMPSFVTPIRPRPLHTVSTQLLPRDGTPRLRPRPPPPPPPPVQKPMTRSTTMMMSTFTAPHRSTSTVQSGIFSTATDANSGMAPSMRERRRSFVCEQCP</sequence>
<reference evidence="2" key="1">
    <citation type="submission" date="2020-11" db="EMBL/GenBank/DDBJ databases">
        <authorList>
            <consortium name="DOE Joint Genome Institute"/>
            <person name="Ahrendt S."/>
            <person name="Riley R."/>
            <person name="Andreopoulos W."/>
            <person name="Labutti K."/>
            <person name="Pangilinan J."/>
            <person name="Ruiz-Duenas F.J."/>
            <person name="Barrasa J.M."/>
            <person name="Sanchez-Garcia M."/>
            <person name="Camarero S."/>
            <person name="Miyauchi S."/>
            <person name="Serrano A."/>
            <person name="Linde D."/>
            <person name="Babiker R."/>
            <person name="Drula E."/>
            <person name="Ayuso-Fernandez I."/>
            <person name="Pacheco R."/>
            <person name="Padilla G."/>
            <person name="Ferreira P."/>
            <person name="Barriuso J."/>
            <person name="Kellner H."/>
            <person name="Castanera R."/>
            <person name="Alfaro M."/>
            <person name="Ramirez L."/>
            <person name="Pisabarro A.G."/>
            <person name="Kuo A."/>
            <person name="Tritt A."/>
            <person name="Lipzen A."/>
            <person name="He G."/>
            <person name="Yan M."/>
            <person name="Ng V."/>
            <person name="Cullen D."/>
            <person name="Martin F."/>
            <person name="Rosso M.-N."/>
            <person name="Henrissat B."/>
            <person name="Hibbett D."/>
            <person name="Martinez A.T."/>
            <person name="Grigoriev I.V."/>
        </authorList>
    </citation>
    <scope>NUCLEOTIDE SEQUENCE</scope>
    <source>
        <strain evidence="2">ATCC 90797</strain>
    </source>
</reference>
<evidence type="ECO:0000256" key="1">
    <source>
        <dbReference type="SAM" id="MobiDB-lite"/>
    </source>
</evidence>
<dbReference type="OrthoDB" id="3270311at2759"/>
<feature type="compositionally biased region" description="Pro residues" evidence="1">
    <location>
        <begin position="153"/>
        <end position="163"/>
    </location>
</feature>
<protein>
    <submittedName>
        <fullName evidence="2">Uncharacterized protein</fullName>
    </submittedName>
</protein>
<comment type="caution">
    <text evidence="2">The sequence shown here is derived from an EMBL/GenBank/DDBJ whole genome shotgun (WGS) entry which is preliminary data.</text>
</comment>